<name>A0ABR1R7Q8_9PEZI</name>
<evidence type="ECO:0000256" key="1">
    <source>
        <dbReference type="SAM" id="SignalP"/>
    </source>
</evidence>
<proteinExistence type="predicted"/>
<evidence type="ECO:0000313" key="3">
    <source>
        <dbReference type="Proteomes" id="UP001396898"/>
    </source>
</evidence>
<protein>
    <submittedName>
        <fullName evidence="2">Uncharacterized protein</fullName>
    </submittedName>
</protein>
<feature type="chain" id="PRO_5045679687" evidence="1">
    <location>
        <begin position="20"/>
        <end position="196"/>
    </location>
</feature>
<comment type="caution">
    <text evidence="2">The sequence shown here is derived from an EMBL/GenBank/DDBJ whole genome shotgun (WGS) entry which is preliminary data.</text>
</comment>
<dbReference type="EMBL" id="JAQQWI010000018">
    <property type="protein sequence ID" value="KAK8001836.1"/>
    <property type="molecule type" value="Genomic_DNA"/>
</dbReference>
<organism evidence="2 3">
    <name type="scientific">Apiospora marii</name>
    <dbReference type="NCBI Taxonomy" id="335849"/>
    <lineage>
        <taxon>Eukaryota</taxon>
        <taxon>Fungi</taxon>
        <taxon>Dikarya</taxon>
        <taxon>Ascomycota</taxon>
        <taxon>Pezizomycotina</taxon>
        <taxon>Sordariomycetes</taxon>
        <taxon>Xylariomycetidae</taxon>
        <taxon>Amphisphaeriales</taxon>
        <taxon>Apiosporaceae</taxon>
        <taxon>Apiospora</taxon>
    </lineage>
</organism>
<sequence>MLRLWIIFVALLQACLTMGSPIGDVGAAVAPSIISNPSSASSAATANNAANTGGVVAAGLSDAALQRLYASTPEAQWPGIKVLPRFSDVGYIECYPLYGPPSDDCVTLAWWIQNRSTVADFYQVDGGYCWDAQNGDCRAFMCAEGDAGWAIQPGFLALAVGGVIEQCMPNATTLTQSGAWHANETGYGGNIYVTLF</sequence>
<dbReference type="PROSITE" id="PS51257">
    <property type="entry name" value="PROKAR_LIPOPROTEIN"/>
    <property type="match status" value="1"/>
</dbReference>
<reference evidence="2 3" key="1">
    <citation type="submission" date="2023-01" db="EMBL/GenBank/DDBJ databases">
        <title>Analysis of 21 Apiospora genomes using comparative genomics revels a genus with tremendous synthesis potential of carbohydrate active enzymes and secondary metabolites.</title>
        <authorList>
            <person name="Sorensen T."/>
        </authorList>
    </citation>
    <scope>NUCLEOTIDE SEQUENCE [LARGE SCALE GENOMIC DNA]</scope>
    <source>
        <strain evidence="2 3">CBS 20057</strain>
    </source>
</reference>
<gene>
    <name evidence="2" type="ORF">PG991_014058</name>
</gene>
<evidence type="ECO:0000313" key="2">
    <source>
        <dbReference type="EMBL" id="KAK8001836.1"/>
    </source>
</evidence>
<keyword evidence="3" id="KW-1185">Reference proteome</keyword>
<dbReference type="Proteomes" id="UP001396898">
    <property type="component" value="Unassembled WGS sequence"/>
</dbReference>
<keyword evidence="1" id="KW-0732">Signal</keyword>
<feature type="signal peptide" evidence="1">
    <location>
        <begin position="1"/>
        <end position="19"/>
    </location>
</feature>
<accession>A0ABR1R7Q8</accession>